<keyword evidence="6" id="KW-1185">Reference proteome</keyword>
<dbReference type="SUPFAM" id="SSF81822">
    <property type="entry name" value="RuBisCo LSMT C-terminal, substrate-binding domain"/>
    <property type="match status" value="1"/>
</dbReference>
<dbReference type="EMBL" id="CAXHTA020000018">
    <property type="protein sequence ID" value="CAL5228320.1"/>
    <property type="molecule type" value="Genomic_DNA"/>
</dbReference>
<dbReference type="Gene3D" id="3.90.1410.10">
    <property type="entry name" value="set domain protein methyltransferase, domain 1"/>
    <property type="match status" value="1"/>
</dbReference>
<dbReference type="PANTHER" id="PTHR13271">
    <property type="entry name" value="UNCHARACTERIZED PUTATIVE METHYLTRANSFERASE"/>
    <property type="match status" value="1"/>
</dbReference>
<dbReference type="InterPro" id="IPR046341">
    <property type="entry name" value="SET_dom_sf"/>
</dbReference>
<evidence type="ECO:0000256" key="2">
    <source>
        <dbReference type="ARBA" id="ARBA00022679"/>
    </source>
</evidence>
<keyword evidence="2" id="KW-0808">Transferase</keyword>
<dbReference type="Gene3D" id="3.90.1420.10">
    <property type="entry name" value="Rubisco LSMT, substrate-binding domain"/>
    <property type="match status" value="1"/>
</dbReference>
<keyword evidence="1" id="KW-0489">Methyltransferase</keyword>
<evidence type="ECO:0000256" key="3">
    <source>
        <dbReference type="ARBA" id="ARBA00022691"/>
    </source>
</evidence>
<dbReference type="InterPro" id="IPR036464">
    <property type="entry name" value="Rubisco_LSMT_subst-bd_sf"/>
</dbReference>
<sequence>MPAQLTSLLHFNPMQASLSSKCNTASIPQKAWLTQQTVSDSPIGVFVEELDGWLQICLYLLHEQSKQQSVWGPYITSLPREVDLPLFWSEQELQELQGTQLLTSVEGYRAFFEGRFAELDAELFSKHREAFPKDTFTMDSFLWAVATVRSRIHSPLDGDYVALVPLADLVQHRRGGNSQWVPQQTGGLFKKGNALVVEAQASVGEGEVISMDFGAYPEEKLDSQVLLDYGTMDVDQNQGGFLLSLDLSEEDRFYDDKADVLESNGLAESSSFILRPNEEPSGELLGFLRLLNLSGQDSFLLEALFRNEAWGHMLAPVSELNERAVYQSMLEGCQAALDGYETSAEEDRALLSRVPPGSRKHKAILVRLGEKETLESTLKFFDDRIERLSELEFYQERRLKRLGLLDDDGRSTYDDFFKDGIA</sequence>
<dbReference type="InterPro" id="IPR015353">
    <property type="entry name" value="Rubisco_LSMT_subst-bd"/>
</dbReference>
<comment type="caution">
    <text evidence="5">The sequence shown here is derived from an EMBL/GenBank/DDBJ whole genome shotgun (WGS) entry which is preliminary data.</text>
</comment>
<proteinExistence type="predicted"/>
<gene>
    <name evidence="5" type="primary">g11429</name>
    <name evidence="5" type="ORF">VP750_LOCUS10226</name>
</gene>
<evidence type="ECO:0000259" key="4">
    <source>
        <dbReference type="Pfam" id="PF09273"/>
    </source>
</evidence>
<dbReference type="SUPFAM" id="SSF82199">
    <property type="entry name" value="SET domain"/>
    <property type="match status" value="1"/>
</dbReference>
<dbReference type="PANTHER" id="PTHR13271:SF113">
    <property type="entry name" value="[FRUCTOSE-BISPHOSPHATE ALDOLASE]-LYSINE N-METHYLTRANSFERASE, CHLOROPLASTIC"/>
    <property type="match status" value="1"/>
</dbReference>
<evidence type="ECO:0000256" key="1">
    <source>
        <dbReference type="ARBA" id="ARBA00022603"/>
    </source>
</evidence>
<dbReference type="Pfam" id="PF09273">
    <property type="entry name" value="Rubis-subs-bind"/>
    <property type="match status" value="1"/>
</dbReference>
<evidence type="ECO:0000313" key="6">
    <source>
        <dbReference type="Proteomes" id="UP001497392"/>
    </source>
</evidence>
<reference evidence="5 6" key="1">
    <citation type="submission" date="2024-06" db="EMBL/GenBank/DDBJ databases">
        <authorList>
            <person name="Kraege A."/>
            <person name="Thomma B."/>
        </authorList>
    </citation>
    <scope>NUCLEOTIDE SEQUENCE [LARGE SCALE GENOMIC DNA]</scope>
</reference>
<keyword evidence="3" id="KW-0949">S-adenosyl-L-methionine</keyword>
<organism evidence="5 6">
    <name type="scientific">Coccomyxa viridis</name>
    <dbReference type="NCBI Taxonomy" id="1274662"/>
    <lineage>
        <taxon>Eukaryota</taxon>
        <taxon>Viridiplantae</taxon>
        <taxon>Chlorophyta</taxon>
        <taxon>core chlorophytes</taxon>
        <taxon>Trebouxiophyceae</taxon>
        <taxon>Trebouxiophyceae incertae sedis</taxon>
        <taxon>Coccomyxaceae</taxon>
        <taxon>Coccomyxa</taxon>
    </lineage>
</organism>
<name>A0ABP1G7W4_9CHLO</name>
<evidence type="ECO:0000313" key="5">
    <source>
        <dbReference type="EMBL" id="CAL5228320.1"/>
    </source>
</evidence>
<protein>
    <submittedName>
        <fullName evidence="5">G11429 protein</fullName>
    </submittedName>
</protein>
<feature type="domain" description="Rubisco LSMT substrate-binding" evidence="4">
    <location>
        <begin position="249"/>
        <end position="374"/>
    </location>
</feature>
<dbReference type="InterPro" id="IPR050600">
    <property type="entry name" value="SETD3_SETD6_MTase"/>
</dbReference>
<dbReference type="Proteomes" id="UP001497392">
    <property type="component" value="Unassembled WGS sequence"/>
</dbReference>
<accession>A0ABP1G7W4</accession>